<gene>
    <name evidence="2" type="ORF">ILEXP_LOCUS51157</name>
    <name evidence="3" type="ORF">ILEXP_LOCUS51158</name>
</gene>
<comment type="caution">
    <text evidence="3">The sequence shown here is derived from an EMBL/GenBank/DDBJ whole genome shotgun (WGS) entry which is preliminary data.</text>
</comment>
<dbReference type="AlphaFoldDB" id="A0ABC8UJE2"/>
<organism evidence="3 4">
    <name type="scientific">Ilex paraguariensis</name>
    <name type="common">yerba mate</name>
    <dbReference type="NCBI Taxonomy" id="185542"/>
    <lineage>
        <taxon>Eukaryota</taxon>
        <taxon>Viridiplantae</taxon>
        <taxon>Streptophyta</taxon>
        <taxon>Embryophyta</taxon>
        <taxon>Tracheophyta</taxon>
        <taxon>Spermatophyta</taxon>
        <taxon>Magnoliopsida</taxon>
        <taxon>eudicotyledons</taxon>
        <taxon>Gunneridae</taxon>
        <taxon>Pentapetalae</taxon>
        <taxon>asterids</taxon>
        <taxon>campanulids</taxon>
        <taxon>Aquifoliales</taxon>
        <taxon>Aquifoliaceae</taxon>
        <taxon>Ilex</taxon>
    </lineage>
</organism>
<accession>A0ABC8UJE2</accession>
<sequence length="344" mass="37278">MGGSSGRWQRQVYEKDVRFCSVCLKQGHDDSLCCKKGKEKESVNVGRVEVPLGLREKEKGKKPMSGNESDIFVKAKSISMAQNTSKQLKDFKKKEVEQTNKFSVLNMVEEEGPVMGDNFVSVDGERLSKFAELNVEKQGISAGEGVVFTVDPIHVAEEVIGEILDGIAEKVVEGGNLLSPDQSVGGVGFGELQSIPLGPVTQRDQTGSLDSAQGINRGLDPVCDLNVGDGQRSLQKGDSGNVDGSNEHCGFNKQFSSFYLERFAGKSGASVSIDDERGLIRHREPPDKGYYSDTGSTMKSKELMGRVVMDSEDSDSDSASVEFSSAEVEMRMETRGTAIASLHD</sequence>
<feature type="compositionally biased region" description="Low complexity" evidence="1">
    <location>
        <begin position="317"/>
        <end position="327"/>
    </location>
</feature>
<feature type="region of interest" description="Disordered" evidence="1">
    <location>
        <begin position="310"/>
        <end position="329"/>
    </location>
</feature>
<evidence type="ECO:0000313" key="3">
    <source>
        <dbReference type="EMBL" id="CAK9181118.1"/>
    </source>
</evidence>
<evidence type="ECO:0000313" key="2">
    <source>
        <dbReference type="EMBL" id="CAK9181117.1"/>
    </source>
</evidence>
<dbReference type="EMBL" id="CAUOFW020007946">
    <property type="protein sequence ID" value="CAK9181117.1"/>
    <property type="molecule type" value="Genomic_DNA"/>
</dbReference>
<dbReference type="EMBL" id="CAUOFW020007946">
    <property type="protein sequence ID" value="CAK9181118.1"/>
    <property type="molecule type" value="Genomic_DNA"/>
</dbReference>
<evidence type="ECO:0000256" key="1">
    <source>
        <dbReference type="SAM" id="MobiDB-lite"/>
    </source>
</evidence>
<proteinExistence type="predicted"/>
<dbReference type="Proteomes" id="UP001642360">
    <property type="component" value="Unassembled WGS sequence"/>
</dbReference>
<keyword evidence="4" id="KW-1185">Reference proteome</keyword>
<evidence type="ECO:0000313" key="4">
    <source>
        <dbReference type="Proteomes" id="UP001642360"/>
    </source>
</evidence>
<name>A0ABC8UJE2_9AQUA</name>
<reference evidence="3 4" key="1">
    <citation type="submission" date="2024-02" db="EMBL/GenBank/DDBJ databases">
        <authorList>
            <person name="Vignale AGUSTIN F."/>
            <person name="Sosa J E."/>
            <person name="Modenutti C."/>
        </authorList>
    </citation>
    <scope>NUCLEOTIDE SEQUENCE [LARGE SCALE GENOMIC DNA]</scope>
</reference>
<protein>
    <submittedName>
        <fullName evidence="3">Uncharacterized protein</fullName>
    </submittedName>
</protein>